<gene>
    <name evidence="2" type="ORF">D9C73_001358</name>
</gene>
<sequence length="67" mass="6851">MGIISLLALLYGPSFGPCHLHPESSSSSSASFSRTSAGRVIATAGVGSNIIVSNPVEVLSAMVVQYQ</sequence>
<keyword evidence="1" id="KW-0732">Signal</keyword>
<accession>A0A4U5U0F5</accession>
<protein>
    <submittedName>
        <fullName evidence="2">Uncharacterized protein</fullName>
    </submittedName>
</protein>
<evidence type="ECO:0000256" key="1">
    <source>
        <dbReference type="SAM" id="SignalP"/>
    </source>
</evidence>
<feature type="signal peptide" evidence="1">
    <location>
        <begin position="1"/>
        <end position="16"/>
    </location>
</feature>
<name>A0A4U5U0F5_COLLU</name>
<keyword evidence="3" id="KW-1185">Reference proteome</keyword>
<dbReference type="AlphaFoldDB" id="A0A4U5U0F5"/>
<proteinExistence type="predicted"/>
<organism evidence="2 3">
    <name type="scientific">Collichthys lucidus</name>
    <name type="common">Big head croaker</name>
    <name type="synonym">Sciaena lucida</name>
    <dbReference type="NCBI Taxonomy" id="240159"/>
    <lineage>
        <taxon>Eukaryota</taxon>
        <taxon>Metazoa</taxon>
        <taxon>Chordata</taxon>
        <taxon>Craniata</taxon>
        <taxon>Vertebrata</taxon>
        <taxon>Euteleostomi</taxon>
        <taxon>Actinopterygii</taxon>
        <taxon>Neopterygii</taxon>
        <taxon>Teleostei</taxon>
        <taxon>Neoteleostei</taxon>
        <taxon>Acanthomorphata</taxon>
        <taxon>Eupercaria</taxon>
        <taxon>Sciaenidae</taxon>
        <taxon>Collichthys</taxon>
    </lineage>
</organism>
<reference evidence="2 3" key="1">
    <citation type="submission" date="2019-01" db="EMBL/GenBank/DDBJ databases">
        <title>Genome Assembly of Collichthys lucidus.</title>
        <authorList>
            <person name="Cai M."/>
            <person name="Xiao S."/>
        </authorList>
    </citation>
    <scope>NUCLEOTIDE SEQUENCE [LARGE SCALE GENOMIC DNA]</scope>
    <source>
        <strain evidence="2">JT15FE1705JMU</strain>
        <tissue evidence="2">Muscle</tissue>
    </source>
</reference>
<evidence type="ECO:0000313" key="2">
    <source>
        <dbReference type="EMBL" id="TKS67319.1"/>
    </source>
</evidence>
<feature type="chain" id="PRO_5020575228" evidence="1">
    <location>
        <begin position="17"/>
        <end position="67"/>
    </location>
</feature>
<dbReference type="Proteomes" id="UP000298787">
    <property type="component" value="Chromosome 2"/>
</dbReference>
<evidence type="ECO:0000313" key="3">
    <source>
        <dbReference type="Proteomes" id="UP000298787"/>
    </source>
</evidence>
<dbReference type="EMBL" id="CM014079">
    <property type="protein sequence ID" value="TKS67319.1"/>
    <property type="molecule type" value="Genomic_DNA"/>
</dbReference>